<dbReference type="InterPro" id="IPR035892">
    <property type="entry name" value="C2_domain_sf"/>
</dbReference>
<dbReference type="InterPro" id="IPR044750">
    <property type="entry name" value="C2_SRC2/BAP"/>
</dbReference>
<comment type="caution">
    <text evidence="2">The sequence shown here is derived from an EMBL/GenBank/DDBJ whole genome shotgun (WGS) entry which is preliminary data.</text>
</comment>
<dbReference type="InterPro" id="IPR000008">
    <property type="entry name" value="C2_dom"/>
</dbReference>
<protein>
    <recommendedName>
        <fullName evidence="1">C2 domain-containing protein</fullName>
    </recommendedName>
</protein>
<keyword evidence="3" id="KW-1185">Reference proteome</keyword>
<dbReference type="PANTHER" id="PTHR32246">
    <property type="entry name" value="INGRESSION PROTEIN FIC1"/>
    <property type="match status" value="1"/>
</dbReference>
<dbReference type="EMBL" id="JBJUIK010000010">
    <property type="protein sequence ID" value="KAL3516069.1"/>
    <property type="molecule type" value="Genomic_DNA"/>
</dbReference>
<gene>
    <name evidence="2" type="ORF">ACH5RR_022971</name>
</gene>
<evidence type="ECO:0000313" key="2">
    <source>
        <dbReference type="EMBL" id="KAL3516069.1"/>
    </source>
</evidence>
<dbReference type="SUPFAM" id="SSF49562">
    <property type="entry name" value="C2 domain (Calcium/lipid-binding domain, CaLB)"/>
    <property type="match status" value="1"/>
</dbReference>
<organism evidence="2 3">
    <name type="scientific">Cinchona calisaya</name>
    <dbReference type="NCBI Taxonomy" id="153742"/>
    <lineage>
        <taxon>Eukaryota</taxon>
        <taxon>Viridiplantae</taxon>
        <taxon>Streptophyta</taxon>
        <taxon>Embryophyta</taxon>
        <taxon>Tracheophyta</taxon>
        <taxon>Spermatophyta</taxon>
        <taxon>Magnoliopsida</taxon>
        <taxon>eudicotyledons</taxon>
        <taxon>Gunneridae</taxon>
        <taxon>Pentapetalae</taxon>
        <taxon>asterids</taxon>
        <taxon>lamiids</taxon>
        <taxon>Gentianales</taxon>
        <taxon>Rubiaceae</taxon>
        <taxon>Cinchonoideae</taxon>
        <taxon>Cinchoneae</taxon>
        <taxon>Cinchona</taxon>
    </lineage>
</organism>
<dbReference type="Gene3D" id="2.60.40.150">
    <property type="entry name" value="C2 domain"/>
    <property type="match status" value="1"/>
</dbReference>
<feature type="domain" description="C2" evidence="1">
    <location>
        <begin position="1"/>
        <end position="113"/>
    </location>
</feature>
<evidence type="ECO:0000313" key="3">
    <source>
        <dbReference type="Proteomes" id="UP001630127"/>
    </source>
</evidence>
<dbReference type="SMART" id="SM00239">
    <property type="entry name" value="C2"/>
    <property type="match status" value="1"/>
</dbReference>
<accession>A0ABD2ZAV0</accession>
<evidence type="ECO:0000259" key="1">
    <source>
        <dbReference type="PROSITE" id="PS50004"/>
    </source>
</evidence>
<proteinExistence type="predicted"/>
<name>A0ABD2ZAV0_9GENT</name>
<sequence>MECYPLDITLISAEGLKDVSMFSKMDVYVVVTISGHPKNKNQNKTHVDKNGGTNPKWNHHMKFTIDEASVNNPGISLLIRLKSDSSFGSDKEIGEVNIPIPELFNGGDTNKNSGERVVEYPVRTSSGKAKGNIKFSYKFGEKFTQQVEAKKKNVEEPVSAYPAPAGPSNSMAYPLPYQGYAMPPPGYQQPPGAGGYAPYPPPPHGYGGYPPAGYPPTAAPPGYGYPPPPGYGYPPQPNYGYPPQPYQQVQPPKKNKSKMGLGMGLGAGLLGGLLVGDMMGDVGEMAAYDEGYDDAMGGF</sequence>
<dbReference type="AlphaFoldDB" id="A0ABD2ZAV0"/>
<dbReference type="PANTHER" id="PTHR32246:SF163">
    <property type="entry name" value="PROTEIN SRC2-LIKE"/>
    <property type="match status" value="1"/>
</dbReference>
<dbReference type="Pfam" id="PF00168">
    <property type="entry name" value="C2"/>
    <property type="match status" value="1"/>
</dbReference>
<dbReference type="CDD" id="cd04051">
    <property type="entry name" value="C2_SRC2_like"/>
    <property type="match status" value="1"/>
</dbReference>
<dbReference type="PROSITE" id="PS50004">
    <property type="entry name" value="C2"/>
    <property type="match status" value="1"/>
</dbReference>
<reference evidence="2 3" key="1">
    <citation type="submission" date="2024-11" db="EMBL/GenBank/DDBJ databases">
        <title>A near-complete genome assembly of Cinchona calisaya.</title>
        <authorList>
            <person name="Lian D.C."/>
            <person name="Zhao X.W."/>
            <person name="Wei L."/>
        </authorList>
    </citation>
    <scope>NUCLEOTIDE SEQUENCE [LARGE SCALE GENOMIC DNA]</scope>
    <source>
        <tissue evidence="2">Nenye</tissue>
    </source>
</reference>
<dbReference type="Proteomes" id="UP001630127">
    <property type="component" value="Unassembled WGS sequence"/>
</dbReference>